<gene>
    <name evidence="1" type="ORF">LCGC14_2662230</name>
</gene>
<name>A0A0F9ADZ3_9ZZZZ</name>
<proteinExistence type="predicted"/>
<sequence>MAHDATGWTRIGVSGRVTDKPCKVWGFIVIPSAATALATIYDGLDTGSGRLFGVFHASTLTTAPFLFSKPVKFDRGIYVDLTANITAVIVLWEPVS</sequence>
<reference evidence="1" key="1">
    <citation type="journal article" date="2015" name="Nature">
        <title>Complex archaea that bridge the gap between prokaryotes and eukaryotes.</title>
        <authorList>
            <person name="Spang A."/>
            <person name="Saw J.H."/>
            <person name="Jorgensen S.L."/>
            <person name="Zaremba-Niedzwiedzka K."/>
            <person name="Martijn J."/>
            <person name="Lind A.E."/>
            <person name="van Eijk R."/>
            <person name="Schleper C."/>
            <person name="Guy L."/>
            <person name="Ettema T.J."/>
        </authorList>
    </citation>
    <scope>NUCLEOTIDE SEQUENCE</scope>
</reference>
<evidence type="ECO:0000313" key="1">
    <source>
        <dbReference type="EMBL" id="KKK96490.1"/>
    </source>
</evidence>
<comment type="caution">
    <text evidence="1">The sequence shown here is derived from an EMBL/GenBank/DDBJ whole genome shotgun (WGS) entry which is preliminary data.</text>
</comment>
<dbReference type="AlphaFoldDB" id="A0A0F9ADZ3"/>
<dbReference type="EMBL" id="LAZR01046461">
    <property type="protein sequence ID" value="KKK96490.1"/>
    <property type="molecule type" value="Genomic_DNA"/>
</dbReference>
<protein>
    <submittedName>
        <fullName evidence="1">Uncharacterized protein</fullName>
    </submittedName>
</protein>
<organism evidence="1">
    <name type="scientific">marine sediment metagenome</name>
    <dbReference type="NCBI Taxonomy" id="412755"/>
    <lineage>
        <taxon>unclassified sequences</taxon>
        <taxon>metagenomes</taxon>
        <taxon>ecological metagenomes</taxon>
    </lineage>
</organism>
<accession>A0A0F9ADZ3</accession>